<proteinExistence type="predicted"/>
<name>A0A5C3QZC1_9AGAR</name>
<keyword evidence="3" id="KW-1185">Reference proteome</keyword>
<evidence type="ECO:0000256" key="1">
    <source>
        <dbReference type="SAM" id="MobiDB-lite"/>
    </source>
</evidence>
<evidence type="ECO:0000313" key="2">
    <source>
        <dbReference type="EMBL" id="TFL05639.1"/>
    </source>
</evidence>
<accession>A0A5C3QZC1</accession>
<protein>
    <recommendedName>
        <fullName evidence="4">F-box domain-containing protein</fullName>
    </recommendedName>
</protein>
<organism evidence="2 3">
    <name type="scientific">Pterulicium gracile</name>
    <dbReference type="NCBI Taxonomy" id="1884261"/>
    <lineage>
        <taxon>Eukaryota</taxon>
        <taxon>Fungi</taxon>
        <taxon>Dikarya</taxon>
        <taxon>Basidiomycota</taxon>
        <taxon>Agaricomycotina</taxon>
        <taxon>Agaricomycetes</taxon>
        <taxon>Agaricomycetidae</taxon>
        <taxon>Agaricales</taxon>
        <taxon>Pleurotineae</taxon>
        <taxon>Pterulaceae</taxon>
        <taxon>Pterulicium</taxon>
    </lineage>
</organism>
<reference evidence="2 3" key="1">
    <citation type="journal article" date="2019" name="Nat. Ecol. Evol.">
        <title>Megaphylogeny resolves global patterns of mushroom evolution.</title>
        <authorList>
            <person name="Varga T."/>
            <person name="Krizsan K."/>
            <person name="Foldi C."/>
            <person name="Dima B."/>
            <person name="Sanchez-Garcia M."/>
            <person name="Sanchez-Ramirez S."/>
            <person name="Szollosi G.J."/>
            <person name="Szarkandi J.G."/>
            <person name="Papp V."/>
            <person name="Albert L."/>
            <person name="Andreopoulos W."/>
            <person name="Angelini C."/>
            <person name="Antonin V."/>
            <person name="Barry K.W."/>
            <person name="Bougher N.L."/>
            <person name="Buchanan P."/>
            <person name="Buyck B."/>
            <person name="Bense V."/>
            <person name="Catcheside P."/>
            <person name="Chovatia M."/>
            <person name="Cooper J."/>
            <person name="Damon W."/>
            <person name="Desjardin D."/>
            <person name="Finy P."/>
            <person name="Geml J."/>
            <person name="Haridas S."/>
            <person name="Hughes K."/>
            <person name="Justo A."/>
            <person name="Karasinski D."/>
            <person name="Kautmanova I."/>
            <person name="Kiss B."/>
            <person name="Kocsube S."/>
            <person name="Kotiranta H."/>
            <person name="LaButti K.M."/>
            <person name="Lechner B.E."/>
            <person name="Liimatainen K."/>
            <person name="Lipzen A."/>
            <person name="Lukacs Z."/>
            <person name="Mihaltcheva S."/>
            <person name="Morgado L.N."/>
            <person name="Niskanen T."/>
            <person name="Noordeloos M.E."/>
            <person name="Ohm R.A."/>
            <person name="Ortiz-Santana B."/>
            <person name="Ovrebo C."/>
            <person name="Racz N."/>
            <person name="Riley R."/>
            <person name="Savchenko A."/>
            <person name="Shiryaev A."/>
            <person name="Soop K."/>
            <person name="Spirin V."/>
            <person name="Szebenyi C."/>
            <person name="Tomsovsky M."/>
            <person name="Tulloss R.E."/>
            <person name="Uehling J."/>
            <person name="Grigoriev I.V."/>
            <person name="Vagvolgyi C."/>
            <person name="Papp T."/>
            <person name="Martin F.M."/>
            <person name="Miettinen O."/>
            <person name="Hibbett D.S."/>
            <person name="Nagy L.G."/>
        </authorList>
    </citation>
    <scope>NUCLEOTIDE SEQUENCE [LARGE SCALE GENOMIC DNA]</scope>
    <source>
        <strain evidence="2 3">CBS 309.79</strain>
    </source>
</reference>
<dbReference type="OrthoDB" id="3251489at2759"/>
<gene>
    <name evidence="2" type="ORF">BDV98DRAFT_227898</name>
</gene>
<sequence length="235" mass="26980">MDQVPWLPSQVCHGWREAVYSAPELWSNLSFEYTGVLKTIVCQPSFRYSPTRFLQLSKNRTIKIRLVASDPMPKHVERSLMEIFWPHRTRWEELQMLGFRSKEVVRWMEQQVDASKGQIMISPRDLSLRLNHMDDDTAAAIVTLFRDIPSLDSVFLQGFPGDTTSSSITRDLLWTNVRTLVLGPDPSYSPAFSELLVGLPNLVYLHNEDDYNQFEPAESSSTGLPLSQHERNAHS</sequence>
<dbReference type="Proteomes" id="UP000305067">
    <property type="component" value="Unassembled WGS sequence"/>
</dbReference>
<dbReference type="EMBL" id="ML178816">
    <property type="protein sequence ID" value="TFL05639.1"/>
    <property type="molecule type" value="Genomic_DNA"/>
</dbReference>
<feature type="region of interest" description="Disordered" evidence="1">
    <location>
        <begin position="214"/>
        <end position="235"/>
    </location>
</feature>
<dbReference type="AlphaFoldDB" id="A0A5C3QZC1"/>
<evidence type="ECO:0000313" key="3">
    <source>
        <dbReference type="Proteomes" id="UP000305067"/>
    </source>
</evidence>
<evidence type="ECO:0008006" key="4">
    <source>
        <dbReference type="Google" id="ProtNLM"/>
    </source>
</evidence>